<dbReference type="PROSITE" id="PS00411">
    <property type="entry name" value="KINESIN_MOTOR_1"/>
    <property type="match status" value="1"/>
</dbReference>
<dbReference type="GO" id="GO:0003774">
    <property type="term" value="F:cytoskeletal motor activity"/>
    <property type="evidence" value="ECO:0007669"/>
    <property type="project" value="UniProtKB-UniRule"/>
</dbReference>
<evidence type="ECO:0000313" key="10">
    <source>
        <dbReference type="Proteomes" id="UP001530377"/>
    </source>
</evidence>
<evidence type="ECO:0000256" key="7">
    <source>
        <dbReference type="SAM" id="MobiDB-lite"/>
    </source>
</evidence>
<keyword evidence="2 5" id="KW-0067">ATP-binding</keyword>
<protein>
    <recommendedName>
        <fullName evidence="8">Kinesin motor domain-containing protein</fullName>
    </recommendedName>
</protein>
<dbReference type="GO" id="GO:0005524">
    <property type="term" value="F:ATP binding"/>
    <property type="evidence" value="ECO:0007669"/>
    <property type="project" value="UniProtKB-UniRule"/>
</dbReference>
<dbReference type="PANTHER" id="PTHR47968:SF75">
    <property type="entry name" value="CENTROMERE-ASSOCIATED PROTEIN E"/>
    <property type="match status" value="1"/>
</dbReference>
<feature type="coiled-coil region" evidence="6">
    <location>
        <begin position="1154"/>
        <end position="1188"/>
    </location>
</feature>
<evidence type="ECO:0000256" key="1">
    <source>
        <dbReference type="ARBA" id="ARBA00022741"/>
    </source>
</evidence>
<dbReference type="Proteomes" id="UP001530377">
    <property type="component" value="Unassembled WGS sequence"/>
</dbReference>
<dbReference type="AlphaFoldDB" id="A0ABD3SCV1"/>
<keyword evidence="10" id="KW-1185">Reference proteome</keyword>
<sequence length="1225" mass="138092">MRGSTISFGRSIEQPSDDKIRGEEAVKNAVSGWSDNNCGSEEAVKVAVRVRPLASGGDQCAGRSWRILPERNAVIEIPSARNDQSYPTPNRTHRGSGDPEFVYDKVFGEDANTSEIYDALVSDLVASAMENGINGTVFTYGQTCSGKTFTMQGSDSNESCIGIVQLAAKDVFKFIKNDDSSSECSVRVSYVEIYNEELRDLLNDNNRKSSVSLIIREDKSGSISVDGLKEVAVKSLDQLMEVFKVGGRNKAIGSTKMNDRSSRSHTILKIIFEKRTSFNTAFSAGGKENVAALNSPSNDLVVKTTSVLNLVDLAGSESVRHTGASGMQKKEGGMINQSLLTLSKVLMSLGQKNPGHVNYRDSKLTRILKPSLCGNARMVVVCCISPSSNYIEETRSTLQFATRAKLVKTNAMKHEEVEDANLITTLRLENVRAMWENKKLADQLQNMEKVNRNALMMERELVNLKRFVFSEKSKSVSGMRVNQRLSLVPLSLVDDHHSESMGKKTRDDSCIPSTSTMENELYTSSCSLTFLRDALCLKAKQLKNLQARINQLDEGEVTSVTRDKRHSLISEARKIDLIDEARSPVHVIYKVDRKDHYSHADMVQLESKLVTANNLIESLERQIDDLSVQKNDALDWIEELFAKSDEKDEKIRLANEAMNIASKKCEQLEKELLKVNELLQLSDDKLSRNLNDSDLKISLMEAKIESVQDMLNQADMEKMQLLQDRRNANIKLSELELEIARLSSANEMPNATQSDLVKANAELTNRVRELQEYSNAYAEEKQSLIEQIEKYEDDLSKVEALLKSKSDELDDAIFSLNKERESLLNEKNNLVKKMNGAGRSLPTAGYQENIGSRIKVNERMCKKMSNLSNKSKDANQQLHYAHEDGVKVNELTEENKKLAAENLRLVNDNNECMKKICDLSDNLASARQQLDKLQDSKNDAISAHSKWVRSENEKSEFADRLNAANAKIKELYDQISVTTKELKIQQKAKAQLSISVSRVQQLVDALSSENFDVKEQKKSLERSQKCLEKRSHELEHLLSAAIIDRDNLMESNTNLSSVSNMLSHERDEAIHEKERLKANLDRIAADFEADYQTARSKIDNLLEEKKRLEDKITFLEASKASVENNADRILERDNTLARQHDRLKAEYKKQTMMIADLRILTDHLRHRLERVESENDRLIRDTKALKEINNRTEARPLNESNDKRRVLSFLANKNKDGGGQISRGS</sequence>
<evidence type="ECO:0000259" key="8">
    <source>
        <dbReference type="PROSITE" id="PS50067"/>
    </source>
</evidence>
<comment type="caution">
    <text evidence="9">The sequence shown here is derived from an EMBL/GenBank/DDBJ whole genome shotgun (WGS) entry which is preliminary data.</text>
</comment>
<evidence type="ECO:0000256" key="4">
    <source>
        <dbReference type="ARBA" id="ARBA00023175"/>
    </source>
</evidence>
<feature type="domain" description="Kinesin motor" evidence="8">
    <location>
        <begin position="43"/>
        <end position="407"/>
    </location>
</feature>
<feature type="region of interest" description="Disordered" evidence="7">
    <location>
        <begin position="1190"/>
        <end position="1225"/>
    </location>
</feature>
<gene>
    <name evidence="9" type="ORF">ACHAXA_001739</name>
</gene>
<dbReference type="EMBL" id="JALLPB020000068">
    <property type="protein sequence ID" value="KAL3822362.1"/>
    <property type="molecule type" value="Genomic_DNA"/>
</dbReference>
<dbReference type="InterPro" id="IPR027640">
    <property type="entry name" value="Kinesin-like_fam"/>
</dbReference>
<dbReference type="PRINTS" id="PR00380">
    <property type="entry name" value="KINESINHEAVY"/>
</dbReference>
<feature type="binding site" evidence="5">
    <location>
        <begin position="141"/>
        <end position="148"/>
    </location>
    <ligand>
        <name>ATP</name>
        <dbReference type="ChEBI" id="CHEBI:30616"/>
    </ligand>
</feature>
<keyword evidence="3 6" id="KW-0175">Coiled coil</keyword>
<dbReference type="InterPro" id="IPR036961">
    <property type="entry name" value="Kinesin_motor_dom_sf"/>
</dbReference>
<feature type="coiled-coil region" evidence="6">
    <location>
        <begin position="602"/>
        <end position="833"/>
    </location>
</feature>
<feature type="coiled-coil region" evidence="6">
    <location>
        <begin position="857"/>
        <end position="1125"/>
    </location>
</feature>
<feature type="compositionally biased region" description="Basic and acidic residues" evidence="7">
    <location>
        <begin position="1190"/>
        <end position="1205"/>
    </location>
</feature>
<accession>A0ABD3SCV1</accession>
<evidence type="ECO:0000256" key="5">
    <source>
        <dbReference type="PROSITE-ProRule" id="PRU00283"/>
    </source>
</evidence>
<dbReference type="SMART" id="SM00129">
    <property type="entry name" value="KISc"/>
    <property type="match status" value="1"/>
</dbReference>
<dbReference type="InterPro" id="IPR019821">
    <property type="entry name" value="Kinesin_motor_CS"/>
</dbReference>
<dbReference type="PROSITE" id="PS50067">
    <property type="entry name" value="KINESIN_MOTOR_2"/>
    <property type="match status" value="1"/>
</dbReference>
<dbReference type="Pfam" id="PF00225">
    <property type="entry name" value="Kinesin"/>
    <property type="match status" value="1"/>
</dbReference>
<evidence type="ECO:0000313" key="9">
    <source>
        <dbReference type="EMBL" id="KAL3822362.1"/>
    </source>
</evidence>
<evidence type="ECO:0000256" key="2">
    <source>
        <dbReference type="ARBA" id="ARBA00022840"/>
    </source>
</evidence>
<keyword evidence="1 5" id="KW-0547">Nucleotide-binding</keyword>
<dbReference type="InterPro" id="IPR001752">
    <property type="entry name" value="Kinesin_motor_dom"/>
</dbReference>
<dbReference type="CDD" id="cd00106">
    <property type="entry name" value="KISc"/>
    <property type="match status" value="1"/>
</dbReference>
<keyword evidence="4 5" id="KW-0505">Motor protein</keyword>
<reference evidence="9 10" key="1">
    <citation type="submission" date="2024-10" db="EMBL/GenBank/DDBJ databases">
        <title>Updated reference genomes for cyclostephanoid diatoms.</title>
        <authorList>
            <person name="Roberts W.R."/>
            <person name="Alverson A.J."/>
        </authorList>
    </citation>
    <scope>NUCLEOTIDE SEQUENCE [LARGE SCALE GENOMIC DNA]</scope>
    <source>
        <strain evidence="9 10">AJA228-03</strain>
    </source>
</reference>
<dbReference type="InterPro" id="IPR027417">
    <property type="entry name" value="P-loop_NTPase"/>
</dbReference>
<evidence type="ECO:0000256" key="6">
    <source>
        <dbReference type="SAM" id="Coils"/>
    </source>
</evidence>
<proteinExistence type="inferred from homology"/>
<organism evidence="9 10">
    <name type="scientific">Cyclostephanos tholiformis</name>
    <dbReference type="NCBI Taxonomy" id="382380"/>
    <lineage>
        <taxon>Eukaryota</taxon>
        <taxon>Sar</taxon>
        <taxon>Stramenopiles</taxon>
        <taxon>Ochrophyta</taxon>
        <taxon>Bacillariophyta</taxon>
        <taxon>Coscinodiscophyceae</taxon>
        <taxon>Thalassiosirophycidae</taxon>
        <taxon>Stephanodiscales</taxon>
        <taxon>Stephanodiscaceae</taxon>
        <taxon>Cyclostephanos</taxon>
    </lineage>
</organism>
<dbReference type="PANTHER" id="PTHR47968">
    <property type="entry name" value="CENTROMERE PROTEIN E"/>
    <property type="match status" value="1"/>
</dbReference>
<evidence type="ECO:0000256" key="3">
    <source>
        <dbReference type="ARBA" id="ARBA00023054"/>
    </source>
</evidence>
<comment type="similarity">
    <text evidence="5">Belongs to the TRAFAC class myosin-kinesin ATPase superfamily. Kinesin family.</text>
</comment>
<dbReference type="Gene3D" id="3.40.850.10">
    <property type="entry name" value="Kinesin motor domain"/>
    <property type="match status" value="1"/>
</dbReference>
<dbReference type="SUPFAM" id="SSF52540">
    <property type="entry name" value="P-loop containing nucleoside triphosphate hydrolases"/>
    <property type="match status" value="1"/>
</dbReference>
<name>A0ABD3SCV1_9STRA</name>